<protein>
    <submittedName>
        <fullName evidence="3">Uncharacterized protein</fullName>
    </submittedName>
</protein>
<organism evidence="3 4">
    <name type="scientific">Candidatus Magnetobacterium bavaricum</name>
    <dbReference type="NCBI Taxonomy" id="29290"/>
    <lineage>
        <taxon>Bacteria</taxon>
        <taxon>Pseudomonadati</taxon>
        <taxon>Nitrospirota</taxon>
        <taxon>Thermodesulfovibrionia</taxon>
        <taxon>Thermodesulfovibrionales</taxon>
        <taxon>Candidatus Magnetobacteriaceae</taxon>
        <taxon>Candidatus Magnetobacterium</taxon>
    </lineage>
</organism>
<keyword evidence="2" id="KW-0732">Signal</keyword>
<evidence type="ECO:0000256" key="2">
    <source>
        <dbReference type="SAM" id="SignalP"/>
    </source>
</evidence>
<sequence>MMLLVVFATLIITGKAYSANTENYTSALGTNLSPFNDWSNEWVFIDTFPKSRPWVSSLCSGGWDNGPAMTKDSNGWVSSLVADQCIETLIFKDVNGNYPAGQYVILWEGDGKFIITGDPNPAVFQSEWATITTNNGIKRSTFMVSNPTNSGLQIKITELQPDYLKNFRLIMPGGVCGNSLSNLDYFAYCQTSRGGTGSCSSGQTCYDFEQVYWDRFKDSTSTMNNPKAVFHPEFLSRLKKYRAIRYMNWMAITNSPLQHWSERADIKQQTYADASFTSGQQGKGIPYEFIVALSNILNTDAWLNIPAKSTNDYNLQLANFMKNNLASDLKLYIEYTNEVFSYDAFVDDYNYMIAMANSLGITGGDTFFPSGVKVARYYSRRAGEIHSIWRGVFSSQPSRIIRALSTLNVDTAYTREVLDYEDSYKDADVLAVNGYFMGNLYRTQYENQIAALTVNDIFTETNNGGAIVPGSQSALDELKGYYNALYALTNPRGLRMVAYEGGQHYTAKVFSSTNQTTIRNTFMAANRDPRMKTVYLTNFTNWKNAGGHEFFHFLNLSDNTVYADTFGALEYQTQSRADAPKYDAIMTFIEQTPCWWSGCNRTPSSTVQVPTITQWGTLLLIGVISVMIVFYARKTPKRSE</sequence>
<feature type="chain" id="PRO_5002461141" evidence="2">
    <location>
        <begin position="19"/>
        <end position="640"/>
    </location>
</feature>
<feature type="transmembrane region" description="Helical" evidence="1">
    <location>
        <begin position="612"/>
        <end position="632"/>
    </location>
</feature>
<keyword evidence="1" id="KW-1133">Transmembrane helix</keyword>
<comment type="caution">
    <text evidence="3">The sequence shown here is derived from an EMBL/GenBank/DDBJ whole genome shotgun (WGS) entry which is preliminary data.</text>
</comment>
<dbReference type="EMBL" id="LACI01001969">
    <property type="protein sequence ID" value="KJU83279.1"/>
    <property type="molecule type" value="Genomic_DNA"/>
</dbReference>
<keyword evidence="1" id="KW-0812">Transmembrane</keyword>
<accession>A0A0F3GMV5</accession>
<evidence type="ECO:0000256" key="1">
    <source>
        <dbReference type="SAM" id="Phobius"/>
    </source>
</evidence>
<reference evidence="3 4" key="1">
    <citation type="submission" date="2015-02" db="EMBL/GenBank/DDBJ databases">
        <title>Single-cell genomics of uncultivated deep-branching MTB reveals a conserved set of magnetosome genes.</title>
        <authorList>
            <person name="Kolinko S."/>
            <person name="Richter M."/>
            <person name="Glockner F.O."/>
            <person name="Brachmann A."/>
            <person name="Schuler D."/>
        </authorList>
    </citation>
    <scope>NUCLEOTIDE SEQUENCE [LARGE SCALE GENOMIC DNA]</scope>
    <source>
        <strain evidence="3">TM-1</strain>
    </source>
</reference>
<proteinExistence type="predicted"/>
<keyword evidence="1" id="KW-0472">Membrane</keyword>
<evidence type="ECO:0000313" key="3">
    <source>
        <dbReference type="EMBL" id="KJU83279.1"/>
    </source>
</evidence>
<gene>
    <name evidence="3" type="ORF">MBAV_004535</name>
</gene>
<dbReference type="Proteomes" id="UP000033423">
    <property type="component" value="Unassembled WGS sequence"/>
</dbReference>
<name>A0A0F3GMV5_9BACT</name>
<dbReference type="AlphaFoldDB" id="A0A0F3GMV5"/>
<feature type="signal peptide" evidence="2">
    <location>
        <begin position="1"/>
        <end position="18"/>
    </location>
</feature>
<keyword evidence="4" id="KW-1185">Reference proteome</keyword>
<evidence type="ECO:0000313" key="4">
    <source>
        <dbReference type="Proteomes" id="UP000033423"/>
    </source>
</evidence>